<dbReference type="Proteomes" id="UP000655570">
    <property type="component" value="Unassembled WGS sequence"/>
</dbReference>
<feature type="region of interest" description="Disordered" evidence="6">
    <location>
        <begin position="1"/>
        <end position="20"/>
    </location>
</feature>
<feature type="domain" description="LD-carboxypeptidase C-terminal" evidence="8">
    <location>
        <begin position="204"/>
        <end position="325"/>
    </location>
</feature>
<sequence length="343" mass="36628">MPLRFPRPLRPGDRIGVTSPSAGVGELGRSRIDYSIGWLRARGFEVVVGECMSADRWISAPKSQRAAELTSMLTDPAVRAVIPPWGGAGTALDLLDQLDYEAIAQAEPTWVVGYSDSCSWMVPLTLRSGLATLHGDNLADTPYETLPGLVHWLNLAMSDGVVTQSDSGVAASWSPLSNASATEWLDKRPSSWDLYGPAPTLDVTGTLIGGCIEVLSGIVGSPYGDVRAFGRRFGPLLVYLEAAEESAFTICRYLHQLRYAGWFESAAAVLVGSTRAPGGTTDGGLSQRDAVVDALADLDVPIVFDMEIGHVPPHLPLLNGAQARVVIDAAERSIVQSWPSTSR</sequence>
<dbReference type="EMBL" id="JACSQF010000014">
    <property type="protein sequence ID" value="MBD7981816.1"/>
    <property type="molecule type" value="Genomic_DNA"/>
</dbReference>
<evidence type="ECO:0000256" key="6">
    <source>
        <dbReference type="SAM" id="MobiDB-lite"/>
    </source>
</evidence>
<evidence type="ECO:0000313" key="10">
    <source>
        <dbReference type="Proteomes" id="UP000655570"/>
    </source>
</evidence>
<keyword evidence="2" id="KW-0121">Carboxypeptidase</keyword>
<dbReference type="Pfam" id="PF17676">
    <property type="entry name" value="Peptidase_S66C"/>
    <property type="match status" value="1"/>
</dbReference>
<dbReference type="SUPFAM" id="SSF141986">
    <property type="entry name" value="LD-carboxypeptidase A C-terminal domain-like"/>
    <property type="match status" value="1"/>
</dbReference>
<evidence type="ECO:0000313" key="9">
    <source>
        <dbReference type="EMBL" id="MBD7981816.1"/>
    </source>
</evidence>
<protein>
    <submittedName>
        <fullName evidence="9">LD-carboxypeptidase</fullName>
    </submittedName>
</protein>
<evidence type="ECO:0000256" key="4">
    <source>
        <dbReference type="ARBA" id="ARBA00022801"/>
    </source>
</evidence>
<comment type="similarity">
    <text evidence="1">Belongs to the peptidase S66 family.</text>
</comment>
<dbReference type="InterPro" id="IPR003507">
    <property type="entry name" value="S66_fam"/>
</dbReference>
<comment type="caution">
    <text evidence="9">The sequence shown here is derived from an EMBL/GenBank/DDBJ whole genome shotgun (WGS) entry which is preliminary data.</text>
</comment>
<feature type="domain" description="LD-carboxypeptidase N-terminal" evidence="7">
    <location>
        <begin position="15"/>
        <end position="135"/>
    </location>
</feature>
<dbReference type="CDD" id="cd07062">
    <property type="entry name" value="Peptidase_S66_mccF_like"/>
    <property type="match status" value="1"/>
</dbReference>
<keyword evidence="10" id="KW-1185">Reference proteome</keyword>
<dbReference type="PANTHER" id="PTHR30237">
    <property type="entry name" value="MURAMOYLTETRAPEPTIDE CARBOXYPEPTIDASE"/>
    <property type="match status" value="1"/>
</dbReference>
<evidence type="ECO:0000259" key="7">
    <source>
        <dbReference type="Pfam" id="PF02016"/>
    </source>
</evidence>
<dbReference type="PIRSF" id="PIRSF028757">
    <property type="entry name" value="LD-carboxypeptidase"/>
    <property type="match status" value="1"/>
</dbReference>
<reference evidence="9 10" key="1">
    <citation type="submission" date="2020-08" db="EMBL/GenBank/DDBJ databases">
        <title>A Genomic Blueprint of the Chicken Gut Microbiome.</title>
        <authorList>
            <person name="Gilroy R."/>
            <person name="Ravi A."/>
            <person name="Getino M."/>
            <person name="Pursley I."/>
            <person name="Horton D.L."/>
            <person name="Alikhan N.-F."/>
            <person name="Baker D."/>
            <person name="Gharbi K."/>
            <person name="Hall N."/>
            <person name="Watson M."/>
            <person name="Adriaenssens E.M."/>
            <person name="Foster-Nyarko E."/>
            <person name="Jarju S."/>
            <person name="Secka A."/>
            <person name="Antonio M."/>
            <person name="Oren A."/>
            <person name="Chaudhuri R."/>
            <person name="La Ragione R.M."/>
            <person name="Hildebrand F."/>
            <person name="Pallen M.J."/>
        </authorList>
    </citation>
    <scope>NUCLEOTIDE SEQUENCE [LARGE SCALE GENOMIC DNA]</scope>
    <source>
        <strain evidence="9 10">Sa2CUA9</strain>
    </source>
</reference>
<proteinExistence type="inferred from homology"/>
<evidence type="ECO:0000256" key="3">
    <source>
        <dbReference type="ARBA" id="ARBA00022670"/>
    </source>
</evidence>
<dbReference type="InterPro" id="IPR027478">
    <property type="entry name" value="LdcA_N"/>
</dbReference>
<evidence type="ECO:0000256" key="1">
    <source>
        <dbReference type="ARBA" id="ARBA00010233"/>
    </source>
</evidence>
<evidence type="ECO:0000256" key="2">
    <source>
        <dbReference type="ARBA" id="ARBA00022645"/>
    </source>
</evidence>
<name>A0ABR8U1B6_9CELL</name>
<gene>
    <name evidence="9" type="ORF">H9641_13940</name>
</gene>
<dbReference type="InterPro" id="IPR040921">
    <property type="entry name" value="Peptidase_S66C"/>
</dbReference>
<evidence type="ECO:0000259" key="8">
    <source>
        <dbReference type="Pfam" id="PF17676"/>
    </source>
</evidence>
<dbReference type="Gene3D" id="3.50.30.60">
    <property type="entry name" value="LD-carboxypeptidase A C-terminal domain-like"/>
    <property type="match status" value="1"/>
</dbReference>
<organism evidence="9 10">
    <name type="scientific">Oerskovia merdavium</name>
    <dbReference type="NCBI Taxonomy" id="2762227"/>
    <lineage>
        <taxon>Bacteria</taxon>
        <taxon>Bacillati</taxon>
        <taxon>Actinomycetota</taxon>
        <taxon>Actinomycetes</taxon>
        <taxon>Micrococcales</taxon>
        <taxon>Cellulomonadaceae</taxon>
        <taxon>Oerskovia</taxon>
    </lineage>
</organism>
<dbReference type="SUPFAM" id="SSF52317">
    <property type="entry name" value="Class I glutamine amidotransferase-like"/>
    <property type="match status" value="1"/>
</dbReference>
<keyword evidence="5" id="KW-0720">Serine protease</keyword>
<dbReference type="Gene3D" id="3.40.50.10740">
    <property type="entry name" value="Class I glutamine amidotransferase-like"/>
    <property type="match status" value="1"/>
</dbReference>
<dbReference type="InterPro" id="IPR029062">
    <property type="entry name" value="Class_I_gatase-like"/>
</dbReference>
<dbReference type="InterPro" id="IPR027461">
    <property type="entry name" value="Carboxypeptidase_A_C_sf"/>
</dbReference>
<accession>A0ABR8U1B6</accession>
<dbReference type="Pfam" id="PF02016">
    <property type="entry name" value="Peptidase_S66"/>
    <property type="match status" value="1"/>
</dbReference>
<keyword evidence="4" id="KW-0378">Hydrolase</keyword>
<dbReference type="InterPro" id="IPR040449">
    <property type="entry name" value="Peptidase_S66_N"/>
</dbReference>
<keyword evidence="3" id="KW-0645">Protease</keyword>
<evidence type="ECO:0000256" key="5">
    <source>
        <dbReference type="ARBA" id="ARBA00022825"/>
    </source>
</evidence>
<dbReference type="PANTHER" id="PTHR30237:SF2">
    <property type="entry name" value="MUREIN TETRAPEPTIDE CARBOXYPEPTIDASE"/>
    <property type="match status" value="1"/>
</dbReference>